<keyword evidence="4 5" id="KW-0472">Membrane</keyword>
<feature type="transmembrane region" description="Helical" evidence="5">
    <location>
        <begin position="95"/>
        <end position="114"/>
    </location>
</feature>
<feature type="transmembrane region" description="Helical" evidence="5">
    <location>
        <begin position="361"/>
        <end position="381"/>
    </location>
</feature>
<evidence type="ECO:0000313" key="8">
    <source>
        <dbReference type="Proteomes" id="UP000559027"/>
    </source>
</evidence>
<keyword evidence="2 5" id="KW-0812">Transmembrane</keyword>
<dbReference type="GO" id="GO:0055085">
    <property type="term" value="P:transmembrane transport"/>
    <property type="evidence" value="ECO:0007669"/>
    <property type="project" value="InterPro"/>
</dbReference>
<dbReference type="InterPro" id="IPR001902">
    <property type="entry name" value="SLC26A/SulP_fam"/>
</dbReference>
<keyword evidence="3 5" id="KW-1133">Transmembrane helix</keyword>
<comment type="caution">
    <text evidence="7">The sequence shown here is derived from an EMBL/GenBank/DDBJ whole genome shotgun (WGS) entry which is preliminary data.</text>
</comment>
<evidence type="ECO:0000259" key="6">
    <source>
        <dbReference type="PROSITE" id="PS50801"/>
    </source>
</evidence>
<feature type="transmembrane region" description="Helical" evidence="5">
    <location>
        <begin position="186"/>
        <end position="205"/>
    </location>
</feature>
<evidence type="ECO:0000256" key="3">
    <source>
        <dbReference type="ARBA" id="ARBA00022989"/>
    </source>
</evidence>
<dbReference type="CDD" id="cd07042">
    <property type="entry name" value="STAS_SulP_like_sulfate_transporter"/>
    <property type="match status" value="1"/>
</dbReference>
<dbReference type="AlphaFoldDB" id="A0A8H5D8E8"/>
<dbReference type="Proteomes" id="UP000559027">
    <property type="component" value="Unassembled WGS sequence"/>
</dbReference>
<dbReference type="Gene3D" id="3.30.750.24">
    <property type="entry name" value="STAS domain"/>
    <property type="match status" value="1"/>
</dbReference>
<proteinExistence type="predicted"/>
<feature type="transmembrane region" description="Helical" evidence="5">
    <location>
        <begin position="237"/>
        <end position="255"/>
    </location>
</feature>
<evidence type="ECO:0000313" key="7">
    <source>
        <dbReference type="EMBL" id="KAF5355089.1"/>
    </source>
</evidence>
<dbReference type="PROSITE" id="PS50801">
    <property type="entry name" value="STAS"/>
    <property type="match status" value="1"/>
</dbReference>
<evidence type="ECO:0000256" key="5">
    <source>
        <dbReference type="SAM" id="Phobius"/>
    </source>
</evidence>
<accession>A0A8H5D8E8</accession>
<dbReference type="EMBL" id="JAACJO010000008">
    <property type="protein sequence ID" value="KAF5355089.1"/>
    <property type="molecule type" value="Genomic_DNA"/>
</dbReference>
<gene>
    <name evidence="7" type="ORF">D9756_005571</name>
</gene>
<protein>
    <recommendedName>
        <fullName evidence="6">STAS domain-containing protein</fullName>
    </recommendedName>
</protein>
<sequence length="649" mass="71537">MGIDTTMAQEEERTALLDAESNRRSYSGASTPTLRFESEKETSVLVRRVKYYIPSLSWIPNYSFDLLGGDVLAGLTVSSMLIPQSVSYATSLARLSPVTGLIAASIPGIVYAFLGTSKHLNVAPEAPASLLLGQAVASVIRDYGDGQNFTELGLTVATAITLQAGLIQFLLGFFRLGFIDVVLSRALLRGFITAVAIVVMAEQLIPMFGLTKLMHEVDPHTTVEKILFLCEYTLTHANWLTTAVSFGALSALIALRFIKNQFKQYWFIYRLPEVLIVVIASTIMSAYCGWHEEGVDVLGSVSVTTGDSFFVFPFNSTILKFAHRTTSTAVIISIAGFLDSIVAAKQNAAIFGYSISPNRELVAVGMANVAGAFIPGTLPAFGSITRSRMNGDVGGRTQVASFVCSGVVLLATFVFLPWMYHLPKCVLAVVITLIVYSLLEEAPPDIIYYWRMSAWIDFGLMGLTLFLSIFYTLEIGITVSLIVSLLLVVRRSSKTRMNILGRVPGTDRWRPLNEDPEVEEDVPGALVVRIRENLDFANTAQLKDRLRRLELYGPHKTHPSEAPRRQEPTVIVFHMADVDKCDASALQIFYELLEEYKSRGVSLFITHLRSKQQEKFMKAGIWDLLGADAFRQTVADAIAIVEASNTNQY</sequence>
<comment type="subcellular location">
    <subcellularLocation>
        <location evidence="1">Membrane</location>
        <topology evidence="1">Multi-pass membrane protein</topology>
    </subcellularLocation>
</comment>
<feature type="transmembrane region" description="Helical" evidence="5">
    <location>
        <begin position="393"/>
        <end position="415"/>
    </location>
</feature>
<evidence type="ECO:0000256" key="2">
    <source>
        <dbReference type="ARBA" id="ARBA00022692"/>
    </source>
</evidence>
<dbReference type="OrthoDB" id="427213at2759"/>
<dbReference type="SUPFAM" id="SSF52091">
    <property type="entry name" value="SpoIIaa-like"/>
    <property type="match status" value="1"/>
</dbReference>
<organism evidence="7 8">
    <name type="scientific">Leucocoprinus leucothites</name>
    <dbReference type="NCBI Taxonomy" id="201217"/>
    <lineage>
        <taxon>Eukaryota</taxon>
        <taxon>Fungi</taxon>
        <taxon>Dikarya</taxon>
        <taxon>Basidiomycota</taxon>
        <taxon>Agaricomycotina</taxon>
        <taxon>Agaricomycetes</taxon>
        <taxon>Agaricomycetidae</taxon>
        <taxon>Agaricales</taxon>
        <taxon>Agaricineae</taxon>
        <taxon>Agaricaceae</taxon>
        <taxon>Leucocoprinus</taxon>
    </lineage>
</organism>
<dbReference type="Pfam" id="PF00916">
    <property type="entry name" value="Sulfate_transp"/>
    <property type="match status" value="1"/>
</dbReference>
<evidence type="ECO:0000256" key="4">
    <source>
        <dbReference type="ARBA" id="ARBA00023136"/>
    </source>
</evidence>
<name>A0A8H5D8E8_9AGAR</name>
<reference evidence="7 8" key="1">
    <citation type="journal article" date="2020" name="ISME J.">
        <title>Uncovering the hidden diversity of litter-decomposition mechanisms in mushroom-forming fungi.</title>
        <authorList>
            <person name="Floudas D."/>
            <person name="Bentzer J."/>
            <person name="Ahren D."/>
            <person name="Johansson T."/>
            <person name="Persson P."/>
            <person name="Tunlid A."/>
        </authorList>
    </citation>
    <scope>NUCLEOTIDE SEQUENCE [LARGE SCALE GENOMIC DNA]</scope>
    <source>
        <strain evidence="7 8">CBS 146.42</strain>
    </source>
</reference>
<dbReference type="PANTHER" id="PTHR11814">
    <property type="entry name" value="SULFATE TRANSPORTER"/>
    <property type="match status" value="1"/>
</dbReference>
<feature type="transmembrane region" description="Helical" evidence="5">
    <location>
        <begin position="267"/>
        <end position="287"/>
    </location>
</feature>
<dbReference type="InterPro" id="IPR036513">
    <property type="entry name" value="STAS_dom_sf"/>
</dbReference>
<dbReference type="Pfam" id="PF01740">
    <property type="entry name" value="STAS"/>
    <property type="match status" value="1"/>
</dbReference>
<feature type="domain" description="STAS" evidence="6">
    <location>
        <begin position="523"/>
        <end position="641"/>
    </location>
</feature>
<dbReference type="InterPro" id="IPR002645">
    <property type="entry name" value="STAS_dom"/>
</dbReference>
<keyword evidence="8" id="KW-1185">Reference proteome</keyword>
<evidence type="ECO:0000256" key="1">
    <source>
        <dbReference type="ARBA" id="ARBA00004141"/>
    </source>
</evidence>
<feature type="transmembrane region" description="Helical" evidence="5">
    <location>
        <begin position="421"/>
        <end position="439"/>
    </location>
</feature>
<dbReference type="InterPro" id="IPR011547">
    <property type="entry name" value="SLC26A/SulP_dom"/>
</dbReference>
<dbReference type="GO" id="GO:0016020">
    <property type="term" value="C:membrane"/>
    <property type="evidence" value="ECO:0007669"/>
    <property type="project" value="UniProtKB-SubCell"/>
</dbReference>
<feature type="transmembrane region" description="Helical" evidence="5">
    <location>
        <begin position="152"/>
        <end position="174"/>
    </location>
</feature>
<feature type="transmembrane region" description="Helical" evidence="5">
    <location>
        <begin position="469"/>
        <end position="489"/>
    </location>
</feature>